<evidence type="ECO:0000259" key="7">
    <source>
        <dbReference type="Pfam" id="PF20684"/>
    </source>
</evidence>
<dbReference type="RefSeq" id="XP_013330613.1">
    <property type="nucleotide sequence ID" value="XM_013475159.1"/>
</dbReference>
<evidence type="ECO:0000256" key="3">
    <source>
        <dbReference type="ARBA" id="ARBA00022989"/>
    </source>
</evidence>
<name>A0A0F4Z1M6_RASE3</name>
<dbReference type="OrthoDB" id="4225498at2759"/>
<keyword evidence="4 6" id="KW-0472">Membrane</keyword>
<comment type="subcellular location">
    <subcellularLocation>
        <location evidence="1">Membrane</location>
        <topology evidence="1">Multi-pass membrane protein</topology>
    </subcellularLocation>
</comment>
<dbReference type="PANTHER" id="PTHR33048">
    <property type="entry name" value="PTH11-LIKE INTEGRAL MEMBRANE PROTEIN (AFU_ORTHOLOGUE AFUA_5G11245)"/>
    <property type="match status" value="1"/>
</dbReference>
<evidence type="ECO:0000313" key="9">
    <source>
        <dbReference type="Proteomes" id="UP000053958"/>
    </source>
</evidence>
<organism evidence="8 9">
    <name type="scientific">Rasamsonia emersonii (strain ATCC 16479 / CBS 393.64 / IMI 116815)</name>
    <dbReference type="NCBI Taxonomy" id="1408163"/>
    <lineage>
        <taxon>Eukaryota</taxon>
        <taxon>Fungi</taxon>
        <taxon>Dikarya</taxon>
        <taxon>Ascomycota</taxon>
        <taxon>Pezizomycotina</taxon>
        <taxon>Eurotiomycetes</taxon>
        <taxon>Eurotiomycetidae</taxon>
        <taxon>Eurotiales</taxon>
        <taxon>Trichocomaceae</taxon>
        <taxon>Rasamsonia</taxon>
    </lineage>
</organism>
<dbReference type="Pfam" id="PF20684">
    <property type="entry name" value="Fung_rhodopsin"/>
    <property type="match status" value="1"/>
</dbReference>
<evidence type="ECO:0000256" key="4">
    <source>
        <dbReference type="ARBA" id="ARBA00023136"/>
    </source>
</evidence>
<keyword evidence="9" id="KW-1185">Reference proteome</keyword>
<comment type="caution">
    <text evidence="8">The sequence shown here is derived from an EMBL/GenBank/DDBJ whole genome shotgun (WGS) entry which is preliminary data.</text>
</comment>
<dbReference type="EMBL" id="LASV01000079">
    <property type="protein sequence ID" value="KKA24001.1"/>
    <property type="molecule type" value="Genomic_DNA"/>
</dbReference>
<evidence type="ECO:0000313" key="8">
    <source>
        <dbReference type="EMBL" id="KKA24001.1"/>
    </source>
</evidence>
<feature type="transmembrane region" description="Helical" evidence="6">
    <location>
        <begin position="70"/>
        <end position="95"/>
    </location>
</feature>
<protein>
    <recommendedName>
        <fullName evidence="7">Rhodopsin domain-containing protein</fullName>
    </recommendedName>
</protein>
<dbReference type="InterPro" id="IPR052337">
    <property type="entry name" value="SAT4-like"/>
</dbReference>
<dbReference type="Proteomes" id="UP000053958">
    <property type="component" value="Unassembled WGS sequence"/>
</dbReference>
<sequence length="342" mass="37771">MPFVVITGLSCLLRFYSRLYISKSFGMDDWFMVAASIAWLVTQGILGQMIVDGGGKLYGVPQENIAKITLLLFIIEFVYILCQWLIKMSFLTFYLRVLSSTPLYRTMVFAVMAFTTCQTVAVWLFYGLQCIPLGAFFNPSAYPNAKCIPTPITLYIPASLNVLTDLLIYILPIYPLWVLHTTVRRRIGLMFCFTLGGSTIVVSLLRFIVLVQLGSGSRTTYVYGSVDIVTTMELCTAILTANAPSLRSVWKTHISDTAETSGKGKPSRYELGTVSQVRTGRKPGKGSVILGSQGGDHGSEEELCKNGDIMVSTQFNVTTSDNQPASQAIPSSYYHFSSQHAD</sequence>
<feature type="transmembrane region" description="Helical" evidence="6">
    <location>
        <begin position="189"/>
        <end position="209"/>
    </location>
</feature>
<keyword evidence="2 6" id="KW-0812">Transmembrane</keyword>
<evidence type="ECO:0000256" key="5">
    <source>
        <dbReference type="ARBA" id="ARBA00038359"/>
    </source>
</evidence>
<dbReference type="GO" id="GO:0016020">
    <property type="term" value="C:membrane"/>
    <property type="evidence" value="ECO:0007669"/>
    <property type="project" value="UniProtKB-SubCell"/>
</dbReference>
<proteinExistence type="inferred from homology"/>
<evidence type="ECO:0000256" key="2">
    <source>
        <dbReference type="ARBA" id="ARBA00022692"/>
    </source>
</evidence>
<gene>
    <name evidence="8" type="ORF">T310_1983</name>
</gene>
<accession>A0A0F4Z1M6</accession>
<feature type="transmembrane region" description="Helical" evidence="6">
    <location>
        <begin position="107"/>
        <end position="126"/>
    </location>
</feature>
<comment type="similarity">
    <text evidence="5">Belongs to the SAT4 family.</text>
</comment>
<reference evidence="8 9" key="1">
    <citation type="submission" date="2015-04" db="EMBL/GenBank/DDBJ databases">
        <authorList>
            <person name="Heijne W.H."/>
            <person name="Fedorova N.D."/>
            <person name="Nierman W.C."/>
            <person name="Vollebregt A.W."/>
            <person name="Zhao Z."/>
            <person name="Wu L."/>
            <person name="Kumar M."/>
            <person name="Stam H."/>
            <person name="van den Berg M.A."/>
            <person name="Pel H.J."/>
        </authorList>
    </citation>
    <scope>NUCLEOTIDE SEQUENCE [LARGE SCALE GENOMIC DNA]</scope>
    <source>
        <strain evidence="8 9">CBS 393.64</strain>
    </source>
</reference>
<keyword evidence="3 6" id="KW-1133">Transmembrane helix</keyword>
<dbReference type="AlphaFoldDB" id="A0A0F4Z1M6"/>
<evidence type="ECO:0000256" key="1">
    <source>
        <dbReference type="ARBA" id="ARBA00004141"/>
    </source>
</evidence>
<feature type="transmembrane region" description="Helical" evidence="6">
    <location>
        <begin position="30"/>
        <end position="50"/>
    </location>
</feature>
<evidence type="ECO:0000256" key="6">
    <source>
        <dbReference type="SAM" id="Phobius"/>
    </source>
</evidence>
<dbReference type="PANTHER" id="PTHR33048:SF47">
    <property type="entry name" value="INTEGRAL MEMBRANE PROTEIN-RELATED"/>
    <property type="match status" value="1"/>
</dbReference>
<dbReference type="InterPro" id="IPR049326">
    <property type="entry name" value="Rhodopsin_dom_fungi"/>
</dbReference>
<feature type="transmembrane region" description="Helical" evidence="6">
    <location>
        <begin position="152"/>
        <end position="177"/>
    </location>
</feature>
<dbReference type="GeneID" id="25314334"/>
<feature type="domain" description="Rhodopsin" evidence="7">
    <location>
        <begin position="13"/>
        <end position="251"/>
    </location>
</feature>